<evidence type="ECO:0000313" key="1">
    <source>
        <dbReference type="EMBL" id="OOC10802.1"/>
    </source>
</evidence>
<organism evidence="1 2">
    <name type="scientific">Thioalkalivibrio halophilus</name>
    <dbReference type="NCBI Taxonomy" id="252474"/>
    <lineage>
        <taxon>Bacteria</taxon>
        <taxon>Pseudomonadati</taxon>
        <taxon>Pseudomonadota</taxon>
        <taxon>Gammaproteobacteria</taxon>
        <taxon>Chromatiales</taxon>
        <taxon>Ectothiorhodospiraceae</taxon>
        <taxon>Thioalkalivibrio</taxon>
    </lineage>
</organism>
<dbReference type="AlphaFoldDB" id="A0A1V3A0D1"/>
<evidence type="ECO:0008006" key="3">
    <source>
        <dbReference type="Google" id="ProtNLM"/>
    </source>
</evidence>
<dbReference type="OrthoDB" id="13547at2"/>
<protein>
    <recommendedName>
        <fullName evidence="3">Toxin-antitoxin antitoxin component</fullName>
    </recommendedName>
</protein>
<dbReference type="Proteomes" id="UP000189177">
    <property type="component" value="Unassembled WGS sequence"/>
</dbReference>
<keyword evidence="2" id="KW-1185">Reference proteome</keyword>
<gene>
    <name evidence="1" type="ORF">B1A74_03820</name>
</gene>
<name>A0A1V3A0D1_9GAMM</name>
<sequence>MKLGHEQLERLRFLARVVQREQQHLLTTDQRVFNEPFTPARARDLAEKVDEAERVEAFVSRFGRLQDTLGDKLLPLYLEALGEHVGAAIDNLDRAEKLGLMPSSDDWLAMRKLRNQMVHEYIEDPVTLADALQTGHEFVPTLQSVVQAFLTDMRARGWTIAET</sequence>
<dbReference type="RefSeq" id="WP_077243812.1">
    <property type="nucleotide sequence ID" value="NZ_MUZR01000009.1"/>
</dbReference>
<dbReference type="Gene3D" id="1.20.120.330">
    <property type="entry name" value="Nucleotidyltransferases domain 2"/>
    <property type="match status" value="1"/>
</dbReference>
<dbReference type="SUPFAM" id="SSF81593">
    <property type="entry name" value="Nucleotidyltransferase substrate binding subunit/domain"/>
    <property type="match status" value="1"/>
</dbReference>
<accession>A0A1V3A0D1</accession>
<dbReference type="STRING" id="252474.B1A74_03820"/>
<proteinExistence type="predicted"/>
<evidence type="ECO:0000313" key="2">
    <source>
        <dbReference type="Proteomes" id="UP000189177"/>
    </source>
</evidence>
<comment type="caution">
    <text evidence="1">The sequence shown here is derived from an EMBL/GenBank/DDBJ whole genome shotgun (WGS) entry which is preliminary data.</text>
</comment>
<dbReference type="EMBL" id="MUZR01000009">
    <property type="protein sequence ID" value="OOC10802.1"/>
    <property type="molecule type" value="Genomic_DNA"/>
</dbReference>
<reference evidence="1 2" key="1">
    <citation type="submission" date="2017-02" db="EMBL/GenBank/DDBJ databases">
        <title>Genomic diversity within the haloalkaliphilic genus Thioalkalivibrio.</title>
        <authorList>
            <person name="Ahn A.-C."/>
            <person name="Meier-Kolthoff J."/>
            <person name="Overmars L."/>
            <person name="Richter M."/>
            <person name="Woyke T."/>
            <person name="Sorokin D.Y."/>
            <person name="Muyzer G."/>
        </authorList>
    </citation>
    <scope>NUCLEOTIDE SEQUENCE [LARGE SCALE GENOMIC DNA]</scope>
    <source>
        <strain evidence="1 2">HL17</strain>
    </source>
</reference>